<keyword evidence="3" id="KW-1185">Reference proteome</keyword>
<dbReference type="InterPro" id="IPR013320">
    <property type="entry name" value="ConA-like_dom_sf"/>
</dbReference>
<dbReference type="Proteomes" id="UP000661971">
    <property type="component" value="Unassembled WGS sequence"/>
</dbReference>
<protein>
    <submittedName>
        <fullName evidence="2">A33 protein</fullName>
    </submittedName>
</protein>
<dbReference type="PROSITE" id="PS50188">
    <property type="entry name" value="B302_SPRY"/>
    <property type="match status" value="1"/>
</dbReference>
<evidence type="ECO:0000313" key="2">
    <source>
        <dbReference type="EMBL" id="NXD18177.1"/>
    </source>
</evidence>
<dbReference type="InterPro" id="IPR001870">
    <property type="entry name" value="B30.2/SPRY"/>
</dbReference>
<sequence>NEPRWAVGVATDLLITRAVISPSPEEWIWAVQQRKGKFVALTDPRTTLSLSPVPKRIWVVLDCTGRQVTFVNAENGAEIY</sequence>
<dbReference type="InterPro" id="IPR003877">
    <property type="entry name" value="SPRY_dom"/>
</dbReference>
<feature type="non-terminal residue" evidence="2">
    <location>
        <position position="1"/>
    </location>
</feature>
<dbReference type="EMBL" id="WBNA01000687">
    <property type="protein sequence ID" value="NXD18177.1"/>
    <property type="molecule type" value="Genomic_DNA"/>
</dbReference>
<proteinExistence type="predicted"/>
<evidence type="ECO:0000313" key="3">
    <source>
        <dbReference type="Proteomes" id="UP000661971"/>
    </source>
</evidence>
<dbReference type="Pfam" id="PF00622">
    <property type="entry name" value="SPRY"/>
    <property type="match status" value="1"/>
</dbReference>
<dbReference type="AlphaFoldDB" id="A0A851TNA6"/>
<gene>
    <name evidence="2" type="primary">A33_1</name>
    <name evidence="2" type="ORF">NOTNIG_R14567</name>
</gene>
<dbReference type="SUPFAM" id="SSF49899">
    <property type="entry name" value="Concanavalin A-like lectins/glucanases"/>
    <property type="match status" value="1"/>
</dbReference>
<dbReference type="InterPro" id="IPR043136">
    <property type="entry name" value="B30.2/SPRY_sf"/>
</dbReference>
<name>A0A851TNA6_9AVES</name>
<accession>A0A851TNA6</accession>
<dbReference type="Gene3D" id="2.60.120.920">
    <property type="match status" value="1"/>
</dbReference>
<reference evidence="3" key="1">
    <citation type="submission" date="2023-07" db="EMBL/GenBank/DDBJ databases">
        <title>Bird 10,000 Genomes (B10K) Project - Family phase.</title>
        <authorList>
            <person name="Zhang G."/>
        </authorList>
    </citation>
    <scope>NUCLEOTIDE SEQUENCE [LARGE SCALE GENOMIC DNA]</scope>
</reference>
<comment type="caution">
    <text evidence="2">The sequence shown here is derived from an EMBL/GenBank/DDBJ whole genome shotgun (WGS) entry which is preliminary data.</text>
</comment>
<organism evidence="2 3">
    <name type="scientific">Nothocercus nigrocapillus</name>
    <dbReference type="NCBI Taxonomy" id="1977171"/>
    <lineage>
        <taxon>Eukaryota</taxon>
        <taxon>Metazoa</taxon>
        <taxon>Chordata</taxon>
        <taxon>Craniata</taxon>
        <taxon>Vertebrata</taxon>
        <taxon>Euteleostomi</taxon>
        <taxon>Archelosauria</taxon>
        <taxon>Archosauria</taxon>
        <taxon>Dinosauria</taxon>
        <taxon>Saurischia</taxon>
        <taxon>Theropoda</taxon>
        <taxon>Coelurosauria</taxon>
        <taxon>Aves</taxon>
        <taxon>Palaeognathae</taxon>
        <taxon>Tinamiformes</taxon>
        <taxon>Tinamidae</taxon>
        <taxon>Nothocercus</taxon>
    </lineage>
</organism>
<evidence type="ECO:0000259" key="1">
    <source>
        <dbReference type="PROSITE" id="PS50188"/>
    </source>
</evidence>
<feature type="domain" description="B30.2/SPRY" evidence="1">
    <location>
        <begin position="1"/>
        <end position="80"/>
    </location>
</feature>
<feature type="non-terminal residue" evidence="2">
    <location>
        <position position="80"/>
    </location>
</feature>